<evidence type="ECO:0000256" key="8">
    <source>
        <dbReference type="RuleBase" id="RU365092"/>
    </source>
</evidence>
<keyword evidence="4 8" id="KW-1003">Cell membrane</keyword>
<keyword evidence="5" id="KW-0812">Transmembrane</keyword>
<comment type="function">
    <text evidence="8">Uptake of L-lactate across the membrane. Can also transport D-lactate and glycolate.</text>
</comment>
<evidence type="ECO:0000256" key="7">
    <source>
        <dbReference type="ARBA" id="ARBA00023136"/>
    </source>
</evidence>
<dbReference type="GO" id="GO:0005886">
    <property type="term" value="C:plasma membrane"/>
    <property type="evidence" value="ECO:0007669"/>
    <property type="project" value="UniProtKB-SubCell"/>
</dbReference>
<dbReference type="InterPro" id="IPR003804">
    <property type="entry name" value="Lactate_perm"/>
</dbReference>
<evidence type="ECO:0000313" key="9">
    <source>
        <dbReference type="EMBL" id="ODV56394.1"/>
    </source>
</evidence>
<evidence type="ECO:0000313" key="10">
    <source>
        <dbReference type="Proteomes" id="UP000094784"/>
    </source>
</evidence>
<organism evidence="9 10">
    <name type="scientific">Lysinibacillus fusiformis</name>
    <dbReference type="NCBI Taxonomy" id="28031"/>
    <lineage>
        <taxon>Bacteria</taxon>
        <taxon>Bacillati</taxon>
        <taxon>Bacillota</taxon>
        <taxon>Bacilli</taxon>
        <taxon>Bacillales</taxon>
        <taxon>Bacillaceae</taxon>
        <taxon>Lysinibacillus</taxon>
    </lineage>
</organism>
<sequence length="69" mass="7375">MTFANLSDFSGLNISLLPGPAKTGEFFAFVSPVLGWMGGFLTESVVNNHALFGSLQAVTESRLASRHQC</sequence>
<evidence type="ECO:0000256" key="1">
    <source>
        <dbReference type="ARBA" id="ARBA00004651"/>
    </source>
</evidence>
<name>A0A1E4R7G2_9BACI</name>
<keyword evidence="7" id="KW-0472">Membrane</keyword>
<dbReference type="EMBL" id="MECQ01000001">
    <property type="protein sequence ID" value="ODV56394.1"/>
    <property type="molecule type" value="Genomic_DNA"/>
</dbReference>
<dbReference type="GO" id="GO:0015129">
    <property type="term" value="F:lactate transmembrane transporter activity"/>
    <property type="evidence" value="ECO:0007669"/>
    <property type="project" value="UniProtKB-UniRule"/>
</dbReference>
<reference evidence="9 10" key="1">
    <citation type="submission" date="2016-09" db="EMBL/GenBank/DDBJ databases">
        <title>Draft genome sequence of the soil isolate, Lysinibacillus fusiformis M5, a potential hypoxanthine producer.</title>
        <authorList>
            <person name="Gallegos-Monterrosa R."/>
            <person name="Maroti G."/>
            <person name="Balint B."/>
            <person name="Kovacs A.T."/>
        </authorList>
    </citation>
    <scope>NUCLEOTIDE SEQUENCE [LARGE SCALE GENOMIC DNA]</scope>
    <source>
        <strain evidence="9 10">M5</strain>
    </source>
</reference>
<evidence type="ECO:0000256" key="4">
    <source>
        <dbReference type="ARBA" id="ARBA00022475"/>
    </source>
</evidence>
<protein>
    <recommendedName>
        <fullName evidence="8">L-lactate permease</fullName>
    </recommendedName>
</protein>
<accession>A0A1E4R7G2</accession>
<comment type="similarity">
    <text evidence="2 8">Belongs to the lactate permease family.</text>
</comment>
<gene>
    <name evidence="9" type="ORF">BG258_11045</name>
</gene>
<dbReference type="AlphaFoldDB" id="A0A1E4R7G2"/>
<comment type="subcellular location">
    <subcellularLocation>
        <location evidence="1 8">Cell membrane</location>
        <topology evidence="1 8">Multi-pass membrane protein</topology>
    </subcellularLocation>
</comment>
<evidence type="ECO:0000256" key="5">
    <source>
        <dbReference type="ARBA" id="ARBA00022692"/>
    </source>
</evidence>
<keyword evidence="3 8" id="KW-0813">Transport</keyword>
<dbReference type="Proteomes" id="UP000094784">
    <property type="component" value="Unassembled WGS sequence"/>
</dbReference>
<evidence type="ECO:0000256" key="3">
    <source>
        <dbReference type="ARBA" id="ARBA00022448"/>
    </source>
</evidence>
<proteinExistence type="inferred from homology"/>
<evidence type="ECO:0000256" key="6">
    <source>
        <dbReference type="ARBA" id="ARBA00022989"/>
    </source>
</evidence>
<comment type="caution">
    <text evidence="9">The sequence shown here is derived from an EMBL/GenBank/DDBJ whole genome shotgun (WGS) entry which is preliminary data.</text>
</comment>
<keyword evidence="6" id="KW-1133">Transmembrane helix</keyword>
<dbReference type="Pfam" id="PF02652">
    <property type="entry name" value="Lactate_perm"/>
    <property type="match status" value="1"/>
</dbReference>
<evidence type="ECO:0000256" key="2">
    <source>
        <dbReference type="ARBA" id="ARBA00010100"/>
    </source>
</evidence>